<organism evidence="2 3">
    <name type="scientific">Nocardioides nanhaiensis</name>
    <dbReference type="NCBI Taxonomy" id="1476871"/>
    <lineage>
        <taxon>Bacteria</taxon>
        <taxon>Bacillati</taxon>
        <taxon>Actinomycetota</taxon>
        <taxon>Actinomycetes</taxon>
        <taxon>Propionibacteriales</taxon>
        <taxon>Nocardioidaceae</taxon>
        <taxon>Nocardioides</taxon>
    </lineage>
</organism>
<feature type="domain" description="Glutamine amidotransferase" evidence="1">
    <location>
        <begin position="66"/>
        <end position="193"/>
    </location>
</feature>
<accession>A0ABP8WM54</accession>
<dbReference type="PANTHER" id="PTHR42695:SF5">
    <property type="entry name" value="GLUTAMINE AMIDOTRANSFERASE YLR126C-RELATED"/>
    <property type="match status" value="1"/>
</dbReference>
<protein>
    <submittedName>
        <fullName evidence="2">Glutamine amidotransferase</fullName>
    </submittedName>
</protein>
<dbReference type="RefSeq" id="WP_345267740.1">
    <property type="nucleotide sequence ID" value="NZ_BAABIM010000003.1"/>
</dbReference>
<proteinExistence type="predicted"/>
<comment type="caution">
    <text evidence="2">The sequence shown here is derived from an EMBL/GenBank/DDBJ whole genome shotgun (WGS) entry which is preliminary data.</text>
</comment>
<evidence type="ECO:0000259" key="1">
    <source>
        <dbReference type="Pfam" id="PF00117"/>
    </source>
</evidence>
<dbReference type="Gene3D" id="3.40.50.880">
    <property type="match status" value="1"/>
</dbReference>
<name>A0ABP8WM54_9ACTN</name>
<dbReference type="EMBL" id="BAABIM010000003">
    <property type="protein sequence ID" value="GAA4692052.1"/>
    <property type="molecule type" value="Genomic_DNA"/>
</dbReference>
<dbReference type="NCBIfam" id="NF005743">
    <property type="entry name" value="PRK07567.1"/>
    <property type="match status" value="1"/>
</dbReference>
<dbReference type="CDD" id="cd01741">
    <property type="entry name" value="GATase1_1"/>
    <property type="match status" value="1"/>
</dbReference>
<dbReference type="InterPro" id="IPR044992">
    <property type="entry name" value="ChyE-like"/>
</dbReference>
<sequence length="244" mass="26187">MRPFLLLSIRAEERAALEEEAAFRRFLGVGAEGLERAQLGPEPWVADHVDRWSGILLGGGAFTTTEPAEHKSPEQVQAEADIARLLDDVVAADHPFLGACFGIGTLGGHQGGVVDREHPEPVGPLEVTLTEEGEADPLMAGLPRDFAAYGGHKEALAAVPPGATLLATSRACPVQAFRVGQHVYATQFHPELDLAGVLTRIAVYATYGYFDPSEEAELTARAQAVAVEHPMRILANFAARYTRD</sequence>
<reference evidence="3" key="1">
    <citation type="journal article" date="2019" name="Int. J. Syst. Evol. Microbiol.">
        <title>The Global Catalogue of Microorganisms (GCM) 10K type strain sequencing project: providing services to taxonomists for standard genome sequencing and annotation.</title>
        <authorList>
            <consortium name="The Broad Institute Genomics Platform"/>
            <consortium name="The Broad Institute Genome Sequencing Center for Infectious Disease"/>
            <person name="Wu L."/>
            <person name="Ma J."/>
        </authorList>
    </citation>
    <scope>NUCLEOTIDE SEQUENCE [LARGE SCALE GENOMIC DNA]</scope>
    <source>
        <strain evidence="3">JCM 18127</strain>
    </source>
</reference>
<keyword evidence="2" id="KW-0315">Glutamine amidotransferase</keyword>
<dbReference type="Pfam" id="PF00117">
    <property type="entry name" value="GATase"/>
    <property type="match status" value="1"/>
</dbReference>
<evidence type="ECO:0000313" key="2">
    <source>
        <dbReference type="EMBL" id="GAA4692052.1"/>
    </source>
</evidence>
<evidence type="ECO:0000313" key="3">
    <source>
        <dbReference type="Proteomes" id="UP001500621"/>
    </source>
</evidence>
<dbReference type="SUPFAM" id="SSF52317">
    <property type="entry name" value="Class I glutamine amidotransferase-like"/>
    <property type="match status" value="1"/>
</dbReference>
<dbReference type="InterPro" id="IPR029062">
    <property type="entry name" value="Class_I_gatase-like"/>
</dbReference>
<keyword evidence="3" id="KW-1185">Reference proteome</keyword>
<gene>
    <name evidence="2" type="ORF">GCM10023226_32460</name>
</gene>
<dbReference type="PANTHER" id="PTHR42695">
    <property type="entry name" value="GLUTAMINE AMIDOTRANSFERASE YLR126C-RELATED"/>
    <property type="match status" value="1"/>
</dbReference>
<dbReference type="Proteomes" id="UP001500621">
    <property type="component" value="Unassembled WGS sequence"/>
</dbReference>
<dbReference type="InterPro" id="IPR017926">
    <property type="entry name" value="GATASE"/>
</dbReference>
<dbReference type="PROSITE" id="PS51273">
    <property type="entry name" value="GATASE_TYPE_1"/>
    <property type="match status" value="1"/>
</dbReference>